<reference evidence="5" key="1">
    <citation type="submission" date="2022-03" db="EMBL/GenBank/DDBJ databases">
        <authorList>
            <person name="Martin C."/>
        </authorList>
    </citation>
    <scope>NUCLEOTIDE SEQUENCE</scope>
</reference>
<dbReference type="AlphaFoldDB" id="A0A8S4PEC8"/>
<protein>
    <recommendedName>
        <fullName evidence="4">K Homology domain-containing protein</fullName>
    </recommendedName>
</protein>
<keyword evidence="2" id="KW-0694">RNA-binding</keyword>
<dbReference type="SMART" id="SM00322">
    <property type="entry name" value="KH"/>
    <property type="match status" value="2"/>
</dbReference>
<dbReference type="CDD" id="cd22435">
    <property type="entry name" value="KH-I_NOVA_rpt1"/>
    <property type="match status" value="1"/>
</dbReference>
<dbReference type="Gene3D" id="3.30.1370.10">
    <property type="entry name" value="K Homology domain, type 1"/>
    <property type="match status" value="2"/>
</dbReference>
<evidence type="ECO:0000256" key="3">
    <source>
        <dbReference type="SAM" id="MobiDB-lite"/>
    </source>
</evidence>
<dbReference type="SUPFAM" id="SSF54791">
    <property type="entry name" value="Eukaryotic type KH-domain (KH-domain type I)"/>
    <property type="match status" value="2"/>
</dbReference>
<keyword evidence="1" id="KW-0677">Repeat</keyword>
<dbReference type="FunFam" id="3.30.1370.10:FF:000022">
    <property type="entry name" value="RNA-binding protein Nova-1 isoform 1"/>
    <property type="match status" value="1"/>
</dbReference>
<dbReference type="Pfam" id="PF00013">
    <property type="entry name" value="KH_1"/>
    <property type="match status" value="2"/>
</dbReference>
<evidence type="ECO:0000259" key="4">
    <source>
        <dbReference type="SMART" id="SM00322"/>
    </source>
</evidence>
<evidence type="ECO:0000313" key="5">
    <source>
        <dbReference type="EMBL" id="CAH1791778.1"/>
    </source>
</evidence>
<dbReference type="EMBL" id="CAIIXF020000008">
    <property type="protein sequence ID" value="CAH1791778.1"/>
    <property type="molecule type" value="Genomic_DNA"/>
</dbReference>
<organism evidence="5 6">
    <name type="scientific">Owenia fusiformis</name>
    <name type="common">Polychaete worm</name>
    <dbReference type="NCBI Taxonomy" id="6347"/>
    <lineage>
        <taxon>Eukaryota</taxon>
        <taxon>Metazoa</taxon>
        <taxon>Spiralia</taxon>
        <taxon>Lophotrochozoa</taxon>
        <taxon>Annelida</taxon>
        <taxon>Polychaeta</taxon>
        <taxon>Sedentaria</taxon>
        <taxon>Canalipalpata</taxon>
        <taxon>Sabellida</taxon>
        <taxon>Oweniida</taxon>
        <taxon>Oweniidae</taxon>
        <taxon>Owenia</taxon>
    </lineage>
</organism>
<comment type="caution">
    <text evidence="5">The sequence shown here is derived from an EMBL/GenBank/DDBJ whole genome shotgun (WGS) entry which is preliminary data.</text>
</comment>
<evidence type="ECO:0000256" key="1">
    <source>
        <dbReference type="ARBA" id="ARBA00022737"/>
    </source>
</evidence>
<dbReference type="Proteomes" id="UP000749559">
    <property type="component" value="Unassembled WGS sequence"/>
</dbReference>
<gene>
    <name evidence="5" type="ORF">OFUS_LOCUS16826</name>
</gene>
<dbReference type="CDD" id="cd22436">
    <property type="entry name" value="KH-I_NOVA_rpt2"/>
    <property type="match status" value="1"/>
</dbReference>
<dbReference type="InterPro" id="IPR047275">
    <property type="entry name" value="KH-I_NOVA_rpt1"/>
</dbReference>
<accession>A0A8S4PEC8</accession>
<feature type="region of interest" description="Disordered" evidence="3">
    <location>
        <begin position="1"/>
        <end position="38"/>
    </location>
</feature>
<dbReference type="PANTHER" id="PTHR10288">
    <property type="entry name" value="KH DOMAIN CONTAINING RNA BINDING PROTEIN"/>
    <property type="match status" value="1"/>
</dbReference>
<feature type="domain" description="K Homology" evidence="4">
    <location>
        <begin position="37"/>
        <end position="110"/>
    </location>
</feature>
<evidence type="ECO:0000256" key="2">
    <source>
        <dbReference type="PROSITE-ProRule" id="PRU00117"/>
    </source>
</evidence>
<dbReference type="OrthoDB" id="441329at2759"/>
<dbReference type="GO" id="GO:0003723">
    <property type="term" value="F:RNA binding"/>
    <property type="evidence" value="ECO:0007669"/>
    <property type="project" value="UniProtKB-UniRule"/>
</dbReference>
<dbReference type="InterPro" id="IPR036612">
    <property type="entry name" value="KH_dom_type_1_sf"/>
</dbReference>
<dbReference type="InterPro" id="IPR047276">
    <property type="entry name" value="KH-I_NOVA_rpt2"/>
</dbReference>
<dbReference type="PROSITE" id="PS50084">
    <property type="entry name" value="KH_TYPE_1"/>
    <property type="match status" value="2"/>
</dbReference>
<keyword evidence="6" id="KW-1185">Reference proteome</keyword>
<feature type="domain" description="K Homology" evidence="4">
    <location>
        <begin position="130"/>
        <end position="202"/>
    </location>
</feature>
<dbReference type="InterPro" id="IPR004087">
    <property type="entry name" value="KH_dom"/>
</dbReference>
<proteinExistence type="predicted"/>
<sequence>MSFNQDVAMDSSDSRKRPLDGENEGGISKKSNQGPDGGIHVKVLVPSIAAGAIIGKGGETIAQIQKEAGAKMKMSKANDYYPGTTERVCLMTGTHDQVNRVADFVLEKIREKPDPNPRPVDGELKVNQERHKQVKILVPNSTAGMIIGKSGSFIKQIKDDSGAYVQISQKAKDMNLQERCVTIAGDEVQNKKALQMIIQKITEDPQSGSCPNISYTDFHGPVASANPTGSPFAGAVPQRMEVGGQGYSPGQNFPGGLLGAGGNFTNGGGPNNIGSGINNLNLNSSIGTNGRGIAMPGLESLRTTLRASGFSDMAIEEICQAMCTLSSYNLLGAILPFLGDYVVVPSSGDPLGFTTTYGGWTYTQGLIGVLQNMITNRQ</sequence>
<dbReference type="InterPro" id="IPR004088">
    <property type="entry name" value="KH_dom_type_1"/>
</dbReference>
<evidence type="ECO:0000313" key="6">
    <source>
        <dbReference type="Proteomes" id="UP000749559"/>
    </source>
</evidence>
<name>A0A8S4PEC8_OWEFU</name>